<evidence type="ECO:0000313" key="2">
    <source>
        <dbReference type="Proteomes" id="UP001629244"/>
    </source>
</evidence>
<proteinExistence type="predicted"/>
<dbReference type="Gene3D" id="3.50.50.60">
    <property type="entry name" value="FAD/NAD(P)-binding domain"/>
    <property type="match status" value="2"/>
</dbReference>
<accession>A0ABW8YJA7</accession>
<dbReference type="InterPro" id="IPR036188">
    <property type="entry name" value="FAD/NAD-bd_sf"/>
</dbReference>
<dbReference type="Pfam" id="PF04820">
    <property type="entry name" value="Trp_halogenase"/>
    <property type="match status" value="2"/>
</dbReference>
<reference evidence="1 2" key="1">
    <citation type="submission" date="2024-06" db="EMBL/GenBank/DDBJ databases">
        <authorList>
            <person name="Kaempfer P."/>
            <person name="Viver T."/>
        </authorList>
    </citation>
    <scope>NUCLEOTIDE SEQUENCE [LARGE SCALE GENOMIC DNA]</scope>
    <source>
        <strain evidence="1 2">ST-64</strain>
    </source>
</reference>
<dbReference type="InterPro" id="IPR006905">
    <property type="entry name" value="Flavin_halogenase"/>
</dbReference>
<dbReference type="RefSeq" id="WP_408076927.1">
    <property type="nucleotide sequence ID" value="NZ_JBELQC010000001.1"/>
</dbReference>
<dbReference type="EMBL" id="JBELQC010000001">
    <property type="protein sequence ID" value="MFL9839967.1"/>
    <property type="molecule type" value="Genomic_DNA"/>
</dbReference>
<dbReference type="Proteomes" id="UP001629244">
    <property type="component" value="Unassembled WGS sequence"/>
</dbReference>
<protein>
    <submittedName>
        <fullName evidence="1">Tryptophan 7-halogenase</fullName>
    </submittedName>
</protein>
<sequence length="461" mass="48674">MTGAVQRVAVLGGGIAAPMAALAIRRAYGRMGVTVRWHDDGTRPPRHAALVAPPDLVGFHGLLGIGDAALIDHAHATLTLGQQFVGWGGDDVFLHAYGDAGTPFASLPFIQHWTRARHAGLRVPLEEFCIAAVAAKQGRVGAVRDPAVPQAVKPGRHLDAQGYAAVLRAACRAAGVEIVAAEVAAEADLIVDARDAAEDGAPAPLCDRMILASAPPIDPIPLHGRMIAHDAGWIALTPLADRVAVACHYASARMREQDALAALQQAVGRAVQSDPAVAVAARRVPGWTGNRVTIAQPDGIAATLDGAGLIELQLAIAQLILLWPIDRVAMIEAEQYGDELRGTRARIADFSAQHFRLNARGSPFWEAARAAPMSLELAAKIDLFAARGMVAHFDQEAHVDDGWALCMAGHGVVPRSHDPQALLVEDQALMAEFQRQLCAIAAEVRAMPTHAQALAALRSGR</sequence>
<evidence type="ECO:0000313" key="1">
    <source>
        <dbReference type="EMBL" id="MFL9839967.1"/>
    </source>
</evidence>
<keyword evidence="2" id="KW-1185">Reference proteome</keyword>
<name>A0ABW8YJA7_9SPHN</name>
<comment type="caution">
    <text evidence="1">The sequence shown here is derived from an EMBL/GenBank/DDBJ whole genome shotgun (WGS) entry which is preliminary data.</text>
</comment>
<organism evidence="1 2">
    <name type="scientific">Sphingomonas plantiphila</name>
    <dbReference type="NCBI Taxonomy" id="3163295"/>
    <lineage>
        <taxon>Bacteria</taxon>
        <taxon>Pseudomonadati</taxon>
        <taxon>Pseudomonadota</taxon>
        <taxon>Alphaproteobacteria</taxon>
        <taxon>Sphingomonadales</taxon>
        <taxon>Sphingomonadaceae</taxon>
        <taxon>Sphingomonas</taxon>
    </lineage>
</organism>
<gene>
    <name evidence="1" type="ORF">ABS767_03230</name>
</gene>